<dbReference type="CDD" id="cd06170">
    <property type="entry name" value="LuxR_C_like"/>
    <property type="match status" value="1"/>
</dbReference>
<dbReference type="Gene3D" id="1.10.10.10">
    <property type="entry name" value="Winged helix-like DNA-binding domain superfamily/Winged helix DNA-binding domain"/>
    <property type="match status" value="1"/>
</dbReference>
<dbReference type="SMART" id="SM00421">
    <property type="entry name" value="HTH_LUXR"/>
    <property type="match status" value="1"/>
</dbReference>
<dbReference type="PANTHER" id="PTHR44688">
    <property type="entry name" value="DNA-BINDING TRANSCRIPTIONAL ACTIVATOR DEVR_DOSR"/>
    <property type="match status" value="1"/>
</dbReference>
<dbReference type="InterPro" id="IPR000792">
    <property type="entry name" value="Tscrpt_reg_LuxR_C"/>
</dbReference>
<dbReference type="InterPro" id="IPR016032">
    <property type="entry name" value="Sig_transdc_resp-reg_C-effctor"/>
</dbReference>
<dbReference type="PRINTS" id="PR00038">
    <property type="entry name" value="HTHLUXR"/>
</dbReference>
<feature type="domain" description="HTH luxR-type" evidence="5">
    <location>
        <begin position="852"/>
        <end position="917"/>
    </location>
</feature>
<proteinExistence type="predicted"/>
<accession>A0ABS5M640</accession>
<dbReference type="InterPro" id="IPR036388">
    <property type="entry name" value="WH-like_DNA-bd_sf"/>
</dbReference>
<dbReference type="PANTHER" id="PTHR44688:SF16">
    <property type="entry name" value="DNA-BINDING TRANSCRIPTIONAL ACTIVATOR DEVR_DOSR"/>
    <property type="match status" value="1"/>
</dbReference>
<dbReference type="Pfam" id="PF00196">
    <property type="entry name" value="GerE"/>
    <property type="match status" value="1"/>
</dbReference>
<keyword evidence="2" id="KW-0238">DNA-binding</keyword>
<name>A0ABS5M640_9MICO</name>
<dbReference type="PROSITE" id="PS00622">
    <property type="entry name" value="HTH_LUXR_1"/>
    <property type="match status" value="1"/>
</dbReference>
<evidence type="ECO:0000313" key="6">
    <source>
        <dbReference type="EMBL" id="MBS3182465.1"/>
    </source>
</evidence>
<organism evidence="6 7">
    <name type="scientific">Leucobacter manosquensis</name>
    <dbReference type="NCBI Taxonomy" id="2810611"/>
    <lineage>
        <taxon>Bacteria</taxon>
        <taxon>Bacillati</taxon>
        <taxon>Actinomycetota</taxon>
        <taxon>Actinomycetes</taxon>
        <taxon>Micrococcales</taxon>
        <taxon>Microbacteriaceae</taxon>
        <taxon>Leucobacter</taxon>
    </lineage>
</organism>
<evidence type="ECO:0000259" key="5">
    <source>
        <dbReference type="PROSITE" id="PS50043"/>
    </source>
</evidence>
<dbReference type="PROSITE" id="PS50043">
    <property type="entry name" value="HTH_LUXR_2"/>
    <property type="match status" value="1"/>
</dbReference>
<evidence type="ECO:0000313" key="7">
    <source>
        <dbReference type="Proteomes" id="UP000811492"/>
    </source>
</evidence>
<dbReference type="Proteomes" id="UP000811492">
    <property type="component" value="Unassembled WGS sequence"/>
</dbReference>
<dbReference type="SUPFAM" id="SSF52540">
    <property type="entry name" value="P-loop containing nucleoside triphosphate hydrolases"/>
    <property type="match status" value="1"/>
</dbReference>
<evidence type="ECO:0000256" key="1">
    <source>
        <dbReference type="ARBA" id="ARBA00023015"/>
    </source>
</evidence>
<comment type="caution">
    <text evidence="6">The sequence shown here is derived from an EMBL/GenBank/DDBJ whole genome shotgun (WGS) entry which is preliminary data.</text>
</comment>
<evidence type="ECO:0000256" key="2">
    <source>
        <dbReference type="ARBA" id="ARBA00023125"/>
    </source>
</evidence>
<dbReference type="RefSeq" id="WP_211649489.1">
    <property type="nucleotide sequence ID" value="NZ_JAFEVO010000001.1"/>
</dbReference>
<dbReference type="InterPro" id="IPR027417">
    <property type="entry name" value="P-loop_NTPase"/>
</dbReference>
<keyword evidence="1" id="KW-0805">Transcription regulation</keyword>
<feature type="region of interest" description="Disordered" evidence="4">
    <location>
        <begin position="813"/>
        <end position="837"/>
    </location>
</feature>
<dbReference type="SUPFAM" id="SSF46894">
    <property type="entry name" value="C-terminal effector domain of the bipartite response regulators"/>
    <property type="match status" value="1"/>
</dbReference>
<protein>
    <recommendedName>
        <fullName evidence="5">HTH luxR-type domain-containing protein</fullName>
    </recommendedName>
</protein>
<evidence type="ECO:0000256" key="3">
    <source>
        <dbReference type="ARBA" id="ARBA00023163"/>
    </source>
</evidence>
<evidence type="ECO:0000256" key="4">
    <source>
        <dbReference type="SAM" id="MobiDB-lite"/>
    </source>
</evidence>
<keyword evidence="3" id="KW-0804">Transcription</keyword>
<sequence length="926" mass="98633">MRISLPLGACATPLPESDSGQGPRGFGARRERHGGAGAGRSGRERIAVPRRRLRDVVETARAEGSVTLLLGEAGNGKGYLAEQAALALAHEHPGVVSVHVLPRPPRPASGIASVFAADASQSAGEHALGDASPADRVEEVRATIGRADPAAPVILVAPDIDEYSPQDLRILTELARTRALRIIATARQLSSAIERVGSGPQVRRLTVGPLDLEESALFLCTMLGVDRIDPDTLRRWHTVSGGNGYALAVLALAADRSGELRRSHGTAWAARLHDVVTGEYAHLLADSCTDEEWRALEFVAQAEPIIETALLRSVDAGALTALFERGLVVTQSRSGTPSLTLGHPLLAASLRAGISPVRRIELDDRIFVLLDEDRAGVDPVLDTERLIRLVVFGTAAGRNVPFAWIWRAFESMATGGDPRLLLRLARVIAAHTDADGAQAGSAALRAVRIARLLGDEPSRRGTLDRIEELLDDAQRRDEMPATLEIGLATTVARERVRDGGDLDAVLRDLDALEVRASNDAAMAMLGSTRVHVLAYTGRLREAADACPPLELSPDLGIEWARSPGRAMASLILEQRGAFEDAVASAEHAQALSRLGPRSRSDLVDIHGFCTLLGYWVSGSRESARRVYEELSGQASADAHAEAHYSGLVEVGAMLLAVQEGRWTEAAASGDRLADRLGASDPYSLAPLVQAAIALALAVLGERDPALRALAASESPERGVALALSGHRRMLALRARQWLRDPNAVTGAADIAEWAAQEHLPYIELLARHARAFESRSATSDELAHVRHLASRVDGPLGAALVSHMQRLARADGAGSAAGGGVRSRAGTAAGQQSAGQDEPEIRLLADLGVWLPLPPAGGLTPREREVVLLAALGYSSRFIAERLSISARTVETHLSHAFGKIGVENRDELREWVARNRSVMAPAKST</sequence>
<gene>
    <name evidence="6" type="ORF">JSQ98_09720</name>
</gene>
<feature type="compositionally biased region" description="Low complexity" evidence="4">
    <location>
        <begin position="822"/>
        <end position="836"/>
    </location>
</feature>
<dbReference type="EMBL" id="JAFEVO010000001">
    <property type="protein sequence ID" value="MBS3182465.1"/>
    <property type="molecule type" value="Genomic_DNA"/>
</dbReference>
<keyword evidence="7" id="KW-1185">Reference proteome</keyword>
<feature type="region of interest" description="Disordered" evidence="4">
    <location>
        <begin position="1"/>
        <end position="45"/>
    </location>
</feature>
<reference evidence="6 7" key="1">
    <citation type="submission" date="2021-02" db="EMBL/GenBank/DDBJ databases">
        <title>Draft genome and description of Leucobacter sp nov strain Marseille-Q4368.</title>
        <authorList>
            <person name="Boxberger M."/>
            <person name="La Scola B."/>
        </authorList>
    </citation>
    <scope>NUCLEOTIDE SEQUENCE [LARGE SCALE GENOMIC DNA]</scope>
    <source>
        <strain evidence="6 7">Marseille-Q4368</strain>
    </source>
</reference>